<dbReference type="PANTHER" id="PTHR45876">
    <property type="entry name" value="FI04035P"/>
    <property type="match status" value="1"/>
</dbReference>
<dbReference type="Proteomes" id="UP000030693">
    <property type="component" value="Unassembled WGS sequence"/>
</dbReference>
<proteinExistence type="predicted"/>
<dbReference type="Gene3D" id="2.20.70.10">
    <property type="match status" value="1"/>
</dbReference>
<organism evidence="5">
    <name type="scientific">Fonticula alba</name>
    <name type="common">Slime mold</name>
    <dbReference type="NCBI Taxonomy" id="691883"/>
    <lineage>
        <taxon>Eukaryota</taxon>
        <taxon>Rotosphaerida</taxon>
        <taxon>Fonticulaceae</taxon>
        <taxon>Fonticula</taxon>
    </lineage>
</organism>
<gene>
    <name evidence="5" type="ORF">H696_02885</name>
</gene>
<feature type="region of interest" description="Disordered" evidence="1">
    <location>
        <begin position="225"/>
        <end position="274"/>
    </location>
</feature>
<feature type="domain" description="WW" evidence="2">
    <location>
        <begin position="266"/>
        <end position="300"/>
    </location>
</feature>
<evidence type="ECO:0000313" key="5">
    <source>
        <dbReference type="EMBL" id="KCV70539.1"/>
    </source>
</evidence>
<accession>A0A058Z8C5</accession>
<feature type="compositionally biased region" description="Low complexity" evidence="1">
    <location>
        <begin position="312"/>
        <end position="323"/>
    </location>
</feature>
<dbReference type="Pfam" id="PF00620">
    <property type="entry name" value="RhoGAP"/>
    <property type="match status" value="1"/>
</dbReference>
<evidence type="ECO:0000259" key="2">
    <source>
        <dbReference type="PROSITE" id="PS50020"/>
    </source>
</evidence>
<dbReference type="CDD" id="cd00201">
    <property type="entry name" value="WW"/>
    <property type="match status" value="1"/>
</dbReference>
<dbReference type="SMART" id="SM00139">
    <property type="entry name" value="MyTH4"/>
    <property type="match status" value="1"/>
</dbReference>
<dbReference type="PANTHER" id="PTHR45876:SF8">
    <property type="entry name" value="FI04035P"/>
    <property type="match status" value="1"/>
</dbReference>
<dbReference type="eggNOG" id="ENOG502QR6X">
    <property type="taxonomic scope" value="Eukaryota"/>
</dbReference>
<sequence length="836" mass="90112">MSDMDWFSVPFPGHPATVLYINLSQNIISYSYPDGAESIHTPDGAVWWCFSENDHAVYVDAEGTHKVSYAPFDEHCFVVYLDSYRGSVNDSSVDDLTSHLAQIPLDSTVPENDDEYYEEYDESHGDHSTDFHNPMGAHAVGGFAPPMVPPPAASCWTQDTDEEDANSWNDAPADDTASATGLGGFGGPPDTADTSSISSGFAPPPVAFLSPATSANHIGDAVHAEAAAHADQAQQHPQAEEPAAGFPSPPRPAVPPARPPTDLQSAPLLPGWSQILDTSSGRNYYVNSATGETTWSRAIATGRTDSAVPNQNASTSRPTSAAPRRPPPRPAGADANAAASSDAPATSGAPKTVGVAENLAFDPSQFSGSPAHSSQVDALHDQIRDFQFDGFAQKNFTVHKKGLFRRRVPLESMLRWTKDMLPSPLLQVPNKGMHKDALNCWRHLQRAMGDRSGGLVIPKAPGGGSSPGLSASDAPQEDASLRLPYVSAIAAAFQPLVDVGVNRGAMRDELYVQLCKQLNGNQNTVSIMLGWALMAVYAVSFPPSKDFDNYLLSFTADRLIGVAPMTSEGYTGLGLTPPGPADSGTNIPPPSMSPASADRIATYIQFCQRKLRHIAVVGPRGKTPTLGELERAVEAPIRPSVFGEPLEEVMRLQQRACPEMSIPRILPFLTDAIVRLGGERTEGIFRVPGDTEMISELRLRIDNQNFVLEGITDPCVPAGLFKLWLRELTDPLIPHDLYDACVGASSDTAACLALLDKVPEMSRRVIEYVIRFLQRVARPENQVHTKMGPANLAMVFAPNFLRCPSSDPMVILEYTKYEQTFVMQLIENLPAAAPAQ</sequence>
<dbReference type="Pfam" id="PF00784">
    <property type="entry name" value="MyTH4"/>
    <property type="match status" value="1"/>
</dbReference>
<dbReference type="GO" id="GO:0005737">
    <property type="term" value="C:cytoplasm"/>
    <property type="evidence" value="ECO:0007669"/>
    <property type="project" value="TreeGrafter"/>
</dbReference>
<dbReference type="GO" id="GO:0005856">
    <property type="term" value="C:cytoskeleton"/>
    <property type="evidence" value="ECO:0007669"/>
    <property type="project" value="InterPro"/>
</dbReference>
<feature type="compositionally biased region" description="Low complexity" evidence="1">
    <location>
        <begin position="229"/>
        <end position="244"/>
    </location>
</feature>
<dbReference type="Pfam" id="PF00397">
    <property type="entry name" value="WW"/>
    <property type="match status" value="1"/>
</dbReference>
<dbReference type="PROSITE" id="PS50020">
    <property type="entry name" value="WW_DOMAIN_2"/>
    <property type="match status" value="1"/>
</dbReference>
<dbReference type="AlphaFoldDB" id="A0A058Z8C5"/>
<dbReference type="SMART" id="SM00324">
    <property type="entry name" value="RhoGAP"/>
    <property type="match status" value="1"/>
</dbReference>
<protein>
    <submittedName>
        <fullName evidence="5">Uncharacterized protein</fullName>
    </submittedName>
</protein>
<dbReference type="OrthoDB" id="437889at2759"/>
<evidence type="ECO:0000256" key="1">
    <source>
        <dbReference type="SAM" id="MobiDB-lite"/>
    </source>
</evidence>
<feature type="region of interest" description="Disordered" evidence="1">
    <location>
        <begin position="302"/>
        <end position="350"/>
    </location>
</feature>
<dbReference type="GO" id="GO:0005096">
    <property type="term" value="F:GTPase activator activity"/>
    <property type="evidence" value="ECO:0007669"/>
    <property type="project" value="TreeGrafter"/>
</dbReference>
<feature type="domain" description="MyTH4" evidence="4">
    <location>
        <begin position="416"/>
        <end position="633"/>
    </location>
</feature>
<dbReference type="SUPFAM" id="SSF51045">
    <property type="entry name" value="WW domain"/>
    <property type="match status" value="1"/>
</dbReference>
<evidence type="ECO:0000259" key="4">
    <source>
        <dbReference type="PROSITE" id="PS51016"/>
    </source>
</evidence>
<feature type="domain" description="Rho-GAP" evidence="3">
    <location>
        <begin position="644"/>
        <end position="833"/>
    </location>
</feature>
<evidence type="ECO:0000259" key="3">
    <source>
        <dbReference type="PROSITE" id="PS50238"/>
    </source>
</evidence>
<dbReference type="InterPro" id="IPR000198">
    <property type="entry name" value="RhoGAP_dom"/>
</dbReference>
<dbReference type="InterPro" id="IPR008936">
    <property type="entry name" value="Rho_GTPase_activation_prot"/>
</dbReference>
<evidence type="ECO:0000313" key="6">
    <source>
        <dbReference type="Proteomes" id="UP000030693"/>
    </source>
</evidence>
<feature type="compositionally biased region" description="Low complexity" evidence="1">
    <location>
        <begin position="331"/>
        <end position="350"/>
    </location>
</feature>
<dbReference type="SUPFAM" id="SSF48350">
    <property type="entry name" value="GTPase activation domain, GAP"/>
    <property type="match status" value="1"/>
</dbReference>
<dbReference type="RefSeq" id="XP_009495055.1">
    <property type="nucleotide sequence ID" value="XM_009496780.1"/>
</dbReference>
<dbReference type="EMBL" id="KB932204">
    <property type="protein sequence ID" value="KCV70539.1"/>
    <property type="molecule type" value="Genomic_DNA"/>
</dbReference>
<dbReference type="InterPro" id="IPR038185">
    <property type="entry name" value="MyTH4_dom_sf"/>
</dbReference>
<feature type="region of interest" description="Disordered" evidence="1">
    <location>
        <begin position="137"/>
        <end position="199"/>
    </location>
</feature>
<feature type="compositionally biased region" description="Pro residues" evidence="1">
    <location>
        <begin position="247"/>
        <end position="259"/>
    </location>
</feature>
<name>A0A058Z8C5_FONAL</name>
<dbReference type="OMA" id="VYLEWIN"/>
<dbReference type="STRING" id="691883.A0A058Z8C5"/>
<keyword evidence="6" id="KW-1185">Reference proteome</keyword>
<dbReference type="SMART" id="SM00456">
    <property type="entry name" value="WW"/>
    <property type="match status" value="1"/>
</dbReference>
<dbReference type="Gene3D" id="1.25.40.530">
    <property type="entry name" value="MyTH4 domain"/>
    <property type="match status" value="1"/>
</dbReference>
<dbReference type="GeneID" id="20527610"/>
<reference evidence="5" key="1">
    <citation type="submission" date="2013-04" db="EMBL/GenBank/DDBJ databases">
        <title>The Genome Sequence of Fonticula alba ATCC 38817.</title>
        <authorList>
            <consortium name="The Broad Institute Genomics Platform"/>
            <person name="Russ C."/>
            <person name="Cuomo C."/>
            <person name="Burger G."/>
            <person name="Gray M.W."/>
            <person name="Holland P.W.H."/>
            <person name="King N."/>
            <person name="Lang F.B.F."/>
            <person name="Roger A.J."/>
            <person name="Ruiz-Trillo I."/>
            <person name="Brown M."/>
            <person name="Walker B."/>
            <person name="Young S."/>
            <person name="Zeng Q."/>
            <person name="Gargeya S."/>
            <person name="Fitzgerald M."/>
            <person name="Haas B."/>
            <person name="Abouelleil A."/>
            <person name="Allen A.W."/>
            <person name="Alvarado L."/>
            <person name="Arachchi H.M."/>
            <person name="Berlin A.M."/>
            <person name="Chapman S.B."/>
            <person name="Gainer-Dewar J."/>
            <person name="Goldberg J."/>
            <person name="Griggs A."/>
            <person name="Gujja S."/>
            <person name="Hansen M."/>
            <person name="Howarth C."/>
            <person name="Imamovic A."/>
            <person name="Ireland A."/>
            <person name="Larimer J."/>
            <person name="McCowan C."/>
            <person name="Murphy C."/>
            <person name="Pearson M."/>
            <person name="Poon T.W."/>
            <person name="Priest M."/>
            <person name="Roberts A."/>
            <person name="Saif S."/>
            <person name="Shea T."/>
            <person name="Sisk P."/>
            <person name="Sykes S."/>
            <person name="Wortman J."/>
            <person name="Nusbaum C."/>
            <person name="Birren B."/>
        </authorList>
    </citation>
    <scope>NUCLEOTIDE SEQUENCE [LARGE SCALE GENOMIC DNA]</scope>
    <source>
        <strain evidence="5">ATCC 38817</strain>
    </source>
</reference>
<dbReference type="FunFam" id="1.10.555.10:FF:000045">
    <property type="entry name" value="RhoGAP domain containing protein"/>
    <property type="match status" value="1"/>
</dbReference>
<dbReference type="InterPro" id="IPR001202">
    <property type="entry name" value="WW_dom"/>
</dbReference>
<dbReference type="PROSITE" id="PS51016">
    <property type="entry name" value="MYTH4"/>
    <property type="match status" value="1"/>
</dbReference>
<dbReference type="PROSITE" id="PS50238">
    <property type="entry name" value="RHOGAP"/>
    <property type="match status" value="1"/>
</dbReference>
<dbReference type="InterPro" id="IPR036020">
    <property type="entry name" value="WW_dom_sf"/>
</dbReference>
<dbReference type="Gene3D" id="1.10.555.10">
    <property type="entry name" value="Rho GTPase activation protein"/>
    <property type="match status" value="1"/>
</dbReference>
<dbReference type="InterPro" id="IPR000857">
    <property type="entry name" value="MyTH4_dom"/>
</dbReference>
<dbReference type="GO" id="GO:0007165">
    <property type="term" value="P:signal transduction"/>
    <property type="evidence" value="ECO:0007669"/>
    <property type="project" value="InterPro"/>
</dbReference>